<dbReference type="InterPro" id="IPR043760">
    <property type="entry name" value="PycTM_dom"/>
</dbReference>
<evidence type="ECO:0000256" key="8">
    <source>
        <dbReference type="SAM" id="Phobius"/>
    </source>
</evidence>
<dbReference type="Gene3D" id="1.10.3210.10">
    <property type="entry name" value="Hypothetical protein af1432"/>
    <property type="match status" value="1"/>
</dbReference>
<evidence type="ECO:0000313" key="11">
    <source>
        <dbReference type="Proteomes" id="UP000434850"/>
    </source>
</evidence>
<evidence type="ECO:0000313" key="10">
    <source>
        <dbReference type="EMBL" id="MVN89984.1"/>
    </source>
</evidence>
<dbReference type="EMBL" id="WQLA01000001">
    <property type="protein sequence ID" value="MVN89984.1"/>
    <property type="molecule type" value="Genomic_DNA"/>
</dbReference>
<evidence type="ECO:0000256" key="6">
    <source>
        <dbReference type="ARBA" id="ARBA00023118"/>
    </source>
</evidence>
<keyword evidence="11" id="KW-1185">Reference proteome</keyword>
<keyword evidence="6" id="KW-0051">Antiviral defense</keyword>
<proteinExistence type="predicted"/>
<dbReference type="GO" id="GO:0000166">
    <property type="term" value="F:nucleotide binding"/>
    <property type="evidence" value="ECO:0007669"/>
    <property type="project" value="UniProtKB-KW"/>
</dbReference>
<feature type="transmembrane region" description="Helical" evidence="8">
    <location>
        <begin position="302"/>
        <end position="326"/>
    </location>
</feature>
<keyword evidence="7 8" id="KW-0472">Membrane</keyword>
<evidence type="ECO:0000256" key="4">
    <source>
        <dbReference type="ARBA" id="ARBA00022741"/>
    </source>
</evidence>
<dbReference type="InterPro" id="IPR003607">
    <property type="entry name" value="HD/PDEase_dom"/>
</dbReference>
<dbReference type="SUPFAM" id="SSF109604">
    <property type="entry name" value="HD-domain/PDEase-like"/>
    <property type="match status" value="1"/>
</dbReference>
<sequence length="428" mass="49572">MNYQQLLEDIKQQVTKYFKLRNNEDLLYHNRTHTENVVNAAIQLANHYQLNDHDFFVVTAAAWFHDVGYMEDKNNHEEHSARQAEDFLKAHYVDDSTIGEVKGCIMATKMPQKPEGLLQSIICDADVFHLGTATFNDNNKQMRKECKLAFNYDYSKQEWREKTIRFMEMHHYHTDYAKLLLDDQKAKNLQELKAKVEAWDQKNKPQVPVTKVTETTTVTETEHSQLFFTPSESAKPTEVYTEKNVKKKDKPEKGIETMFRVSSSNHQRLSDMADNKAHIMITVNSIILSAIISLLLRRLEDYSYLIIPTFIILMVSLTTMIFAILATRPSIPEGRFTAQDVDEKKVNLLFFGNFYRMNLQEYIAGMRNVMADREFLYGSLIIDVYSQGVVLGRKYRLLRISYNIFMFGLIASVLAFIIASAINGNGKH</sequence>
<evidence type="ECO:0000256" key="2">
    <source>
        <dbReference type="ARBA" id="ARBA00022475"/>
    </source>
</evidence>
<dbReference type="GO" id="GO:0051607">
    <property type="term" value="P:defense response to virus"/>
    <property type="evidence" value="ECO:0007669"/>
    <property type="project" value="UniProtKB-KW"/>
</dbReference>
<evidence type="ECO:0000256" key="3">
    <source>
        <dbReference type="ARBA" id="ARBA00022692"/>
    </source>
</evidence>
<dbReference type="GO" id="GO:0005886">
    <property type="term" value="C:plasma membrane"/>
    <property type="evidence" value="ECO:0007669"/>
    <property type="project" value="UniProtKB-SubCell"/>
</dbReference>
<evidence type="ECO:0000256" key="5">
    <source>
        <dbReference type="ARBA" id="ARBA00022989"/>
    </source>
</evidence>
<dbReference type="CDD" id="cd00077">
    <property type="entry name" value="HDc"/>
    <property type="match status" value="1"/>
</dbReference>
<feature type="domain" description="Pycsar effector protein" evidence="9">
    <location>
        <begin position="259"/>
        <end position="418"/>
    </location>
</feature>
<evidence type="ECO:0000256" key="7">
    <source>
        <dbReference type="ARBA" id="ARBA00023136"/>
    </source>
</evidence>
<organism evidence="10 11">
    <name type="scientific">Mucilaginibacter aquatilis</name>
    <dbReference type="NCBI Taxonomy" id="1517760"/>
    <lineage>
        <taxon>Bacteria</taxon>
        <taxon>Pseudomonadati</taxon>
        <taxon>Bacteroidota</taxon>
        <taxon>Sphingobacteriia</taxon>
        <taxon>Sphingobacteriales</taxon>
        <taxon>Sphingobacteriaceae</taxon>
        <taxon>Mucilaginibacter</taxon>
    </lineage>
</organism>
<evidence type="ECO:0000256" key="1">
    <source>
        <dbReference type="ARBA" id="ARBA00004236"/>
    </source>
</evidence>
<keyword evidence="3 8" id="KW-0812">Transmembrane</keyword>
<reference evidence="10 11" key="1">
    <citation type="submission" date="2019-12" db="EMBL/GenBank/DDBJ databases">
        <title>Mucilaginibacter sp. HME9299 genome sequencing and assembly.</title>
        <authorList>
            <person name="Kang H."/>
            <person name="Kim H."/>
            <person name="Joh K."/>
        </authorList>
    </citation>
    <scope>NUCLEOTIDE SEQUENCE [LARGE SCALE GENOMIC DNA]</scope>
    <source>
        <strain evidence="10 11">HME9299</strain>
    </source>
</reference>
<dbReference type="GO" id="GO:0016787">
    <property type="term" value="F:hydrolase activity"/>
    <property type="evidence" value="ECO:0007669"/>
    <property type="project" value="UniProtKB-KW"/>
</dbReference>
<keyword evidence="5 8" id="KW-1133">Transmembrane helix</keyword>
<keyword evidence="4" id="KW-0547">Nucleotide-binding</keyword>
<feature type="transmembrane region" description="Helical" evidence="8">
    <location>
        <begin position="402"/>
        <end position="422"/>
    </location>
</feature>
<keyword evidence="2" id="KW-1003">Cell membrane</keyword>
<feature type="transmembrane region" description="Helical" evidence="8">
    <location>
        <begin position="277"/>
        <end position="296"/>
    </location>
</feature>
<comment type="subcellular location">
    <subcellularLocation>
        <location evidence="1">Cell membrane</location>
    </subcellularLocation>
</comment>
<name>A0A6I4IPV5_9SPHI</name>
<dbReference type="Proteomes" id="UP000434850">
    <property type="component" value="Unassembled WGS sequence"/>
</dbReference>
<evidence type="ECO:0000259" key="9">
    <source>
        <dbReference type="Pfam" id="PF18967"/>
    </source>
</evidence>
<dbReference type="AlphaFoldDB" id="A0A6I4IPV5"/>
<comment type="caution">
    <text evidence="10">The sequence shown here is derived from an EMBL/GenBank/DDBJ whole genome shotgun (WGS) entry which is preliminary data.</text>
</comment>
<gene>
    <name evidence="10" type="ORF">GO816_02495</name>
</gene>
<protein>
    <submittedName>
        <fullName evidence="10">Phosphohydrolase</fullName>
    </submittedName>
</protein>
<keyword evidence="10" id="KW-0378">Hydrolase</keyword>
<dbReference type="Pfam" id="PF18967">
    <property type="entry name" value="PycTM"/>
    <property type="match status" value="1"/>
</dbReference>
<accession>A0A6I4IPV5</accession>